<sequence>MGLNASATNESAVVCSIQQLISPKSQGTTAPQFLTSGFLKISRQQQLTFDFCFPLQDISMSVSSQPQNKIHDGNT</sequence>
<evidence type="ECO:0000313" key="2">
    <source>
        <dbReference type="EMBL" id="KRZ74143.1"/>
    </source>
</evidence>
<gene>
    <name evidence="1" type="ORF">T10_11977</name>
    <name evidence="2" type="ORF">T10_1427</name>
</gene>
<dbReference type="EMBL" id="JYDO01000054">
    <property type="protein sequence ID" value="KRZ74143.1"/>
    <property type="molecule type" value="Genomic_DNA"/>
</dbReference>
<dbReference type="EMBL" id="JYDO01000260">
    <property type="protein sequence ID" value="KRZ66164.1"/>
    <property type="molecule type" value="Genomic_DNA"/>
</dbReference>
<protein>
    <submittedName>
        <fullName evidence="2">Uncharacterized protein</fullName>
    </submittedName>
</protein>
<proteinExistence type="predicted"/>
<keyword evidence="3" id="KW-1185">Reference proteome</keyword>
<dbReference type="AlphaFoldDB" id="A0A0V1MRD6"/>
<accession>A0A0V1MRD6</accession>
<dbReference type="Proteomes" id="UP000054843">
    <property type="component" value="Unassembled WGS sequence"/>
</dbReference>
<comment type="caution">
    <text evidence="2">The sequence shown here is derived from an EMBL/GenBank/DDBJ whole genome shotgun (WGS) entry which is preliminary data.</text>
</comment>
<evidence type="ECO:0000313" key="1">
    <source>
        <dbReference type="EMBL" id="KRZ66164.1"/>
    </source>
</evidence>
<name>A0A0V1MRD6_9BILA</name>
<evidence type="ECO:0000313" key="3">
    <source>
        <dbReference type="Proteomes" id="UP000054843"/>
    </source>
</evidence>
<organism evidence="2 3">
    <name type="scientific">Trichinella papuae</name>
    <dbReference type="NCBI Taxonomy" id="268474"/>
    <lineage>
        <taxon>Eukaryota</taxon>
        <taxon>Metazoa</taxon>
        <taxon>Ecdysozoa</taxon>
        <taxon>Nematoda</taxon>
        <taxon>Enoplea</taxon>
        <taxon>Dorylaimia</taxon>
        <taxon>Trichinellida</taxon>
        <taxon>Trichinellidae</taxon>
        <taxon>Trichinella</taxon>
    </lineage>
</organism>
<reference evidence="2 3" key="1">
    <citation type="submission" date="2015-01" db="EMBL/GenBank/DDBJ databases">
        <title>Evolution of Trichinella species and genotypes.</title>
        <authorList>
            <person name="Korhonen P.K."/>
            <person name="Edoardo P."/>
            <person name="Giuseppe L.R."/>
            <person name="Gasser R.B."/>
        </authorList>
    </citation>
    <scope>NUCLEOTIDE SEQUENCE [LARGE SCALE GENOMIC DNA]</scope>
    <source>
        <strain evidence="2">ISS1980</strain>
    </source>
</reference>